<keyword evidence="3" id="KW-1185">Reference proteome</keyword>
<sequence>MHPELVVAKLVVVLLGFSITYQAFRGYRRGHGRTMLYVALGFAFISVGAVIEGLLFELDLVSIYQASAIQTLIAALGMLLVLYSLYHGRNEPKRSTTKPRNR</sequence>
<comment type="caution">
    <text evidence="2">The sequence shown here is derived from an EMBL/GenBank/DDBJ whole genome shotgun (WGS) entry which is preliminary data.</text>
</comment>
<dbReference type="RefSeq" id="WP_342808702.1">
    <property type="nucleotide sequence ID" value="NZ_JAOPJZ010000006.1"/>
</dbReference>
<feature type="transmembrane region" description="Helical" evidence="1">
    <location>
        <begin position="62"/>
        <end position="86"/>
    </location>
</feature>
<keyword evidence="1" id="KW-1133">Transmembrane helix</keyword>
<evidence type="ECO:0000313" key="2">
    <source>
        <dbReference type="EMBL" id="MCU4752362.1"/>
    </source>
</evidence>
<dbReference type="InterPro" id="IPR055943">
    <property type="entry name" value="DUF7521"/>
</dbReference>
<feature type="transmembrane region" description="Helical" evidence="1">
    <location>
        <begin position="6"/>
        <end position="24"/>
    </location>
</feature>
<organism evidence="2 3">
    <name type="scientific">Natronosalvus hydrolyticus</name>
    <dbReference type="NCBI Taxonomy" id="2979988"/>
    <lineage>
        <taxon>Archaea</taxon>
        <taxon>Methanobacteriati</taxon>
        <taxon>Methanobacteriota</taxon>
        <taxon>Stenosarchaea group</taxon>
        <taxon>Halobacteria</taxon>
        <taxon>Halobacteriales</taxon>
        <taxon>Natrialbaceae</taxon>
        <taxon>Natronosalvus</taxon>
    </lineage>
</organism>
<gene>
    <name evidence="2" type="ORF">OB919_10245</name>
</gene>
<evidence type="ECO:0000313" key="3">
    <source>
        <dbReference type="Proteomes" id="UP001321047"/>
    </source>
</evidence>
<dbReference type="Pfam" id="PF24365">
    <property type="entry name" value="DUF7521"/>
    <property type="match status" value="1"/>
</dbReference>
<keyword evidence="1" id="KW-0472">Membrane</keyword>
<evidence type="ECO:0000256" key="1">
    <source>
        <dbReference type="SAM" id="Phobius"/>
    </source>
</evidence>
<name>A0AAP2Z804_9EURY</name>
<protein>
    <submittedName>
        <fullName evidence="2">Uncharacterized protein</fullName>
    </submittedName>
</protein>
<proteinExistence type="predicted"/>
<dbReference type="EMBL" id="JAOPJZ010000006">
    <property type="protein sequence ID" value="MCU4752362.1"/>
    <property type="molecule type" value="Genomic_DNA"/>
</dbReference>
<keyword evidence="1" id="KW-0812">Transmembrane</keyword>
<dbReference type="AlphaFoldDB" id="A0AAP2Z804"/>
<reference evidence="2 3" key="1">
    <citation type="submission" date="2022-09" db="EMBL/GenBank/DDBJ databases">
        <title>Enrichment on poylsaccharides allowed isolation of novel metabolic and taxonomic groups of Haloarchaea.</title>
        <authorList>
            <person name="Sorokin D.Y."/>
            <person name="Elcheninov A.G."/>
            <person name="Khizhniak T.V."/>
            <person name="Kolganova T.V."/>
            <person name="Kublanov I.V."/>
        </authorList>
    </citation>
    <scope>NUCLEOTIDE SEQUENCE [LARGE SCALE GENOMIC DNA]</scope>
    <source>
        <strain evidence="2 3">AArc-curdl1</strain>
    </source>
</reference>
<feature type="transmembrane region" description="Helical" evidence="1">
    <location>
        <begin position="36"/>
        <end position="56"/>
    </location>
</feature>
<dbReference type="Proteomes" id="UP001321047">
    <property type="component" value="Unassembled WGS sequence"/>
</dbReference>
<accession>A0AAP2Z804</accession>